<dbReference type="Pfam" id="PF00498">
    <property type="entry name" value="FHA"/>
    <property type="match status" value="1"/>
</dbReference>
<accession>A0A2S5IY72</accession>
<feature type="transmembrane region" description="Helical" evidence="8">
    <location>
        <begin position="40"/>
        <end position="58"/>
    </location>
</feature>
<evidence type="ECO:0000256" key="6">
    <source>
        <dbReference type="ARBA" id="ARBA00023136"/>
    </source>
</evidence>
<keyword evidence="5 8" id="KW-1133">Transmembrane helix</keyword>
<dbReference type="EMBL" id="PRKW01000003">
    <property type="protein sequence ID" value="PPB49546.1"/>
    <property type="molecule type" value="Genomic_DNA"/>
</dbReference>
<keyword evidence="3" id="KW-0597">Phosphoprotein</keyword>
<dbReference type="OrthoDB" id="3254248at2"/>
<evidence type="ECO:0000256" key="2">
    <source>
        <dbReference type="ARBA" id="ARBA00022475"/>
    </source>
</evidence>
<dbReference type="PANTHER" id="PTHR36115">
    <property type="entry name" value="PROLINE-RICH ANTIGEN HOMOLOG-RELATED"/>
    <property type="match status" value="1"/>
</dbReference>
<protein>
    <recommendedName>
        <fullName evidence="9">FHA domain-containing protein</fullName>
    </recommendedName>
</protein>
<feature type="transmembrane region" description="Helical" evidence="8">
    <location>
        <begin position="14"/>
        <end position="34"/>
    </location>
</feature>
<dbReference type="PROSITE" id="PS50006">
    <property type="entry name" value="FHA_DOMAIN"/>
    <property type="match status" value="1"/>
</dbReference>
<evidence type="ECO:0000256" key="3">
    <source>
        <dbReference type="ARBA" id="ARBA00022553"/>
    </source>
</evidence>
<evidence type="ECO:0000256" key="5">
    <source>
        <dbReference type="ARBA" id="ARBA00022989"/>
    </source>
</evidence>
<evidence type="ECO:0000256" key="7">
    <source>
        <dbReference type="SAM" id="MobiDB-lite"/>
    </source>
</evidence>
<gene>
    <name evidence="10" type="ORF">C4K88_07595</name>
</gene>
<feature type="region of interest" description="Disordered" evidence="7">
    <location>
        <begin position="145"/>
        <end position="234"/>
    </location>
</feature>
<comment type="caution">
    <text evidence="10">The sequence shown here is derived from an EMBL/GenBank/DDBJ whole genome shotgun (WGS) entry which is preliminary data.</text>
</comment>
<dbReference type="RefSeq" id="WP_104121032.1">
    <property type="nucleotide sequence ID" value="NZ_PRKW01000003.1"/>
</dbReference>
<dbReference type="Gene3D" id="2.60.200.20">
    <property type="match status" value="1"/>
</dbReference>
<dbReference type="Pfam" id="PF06271">
    <property type="entry name" value="RDD"/>
    <property type="match status" value="1"/>
</dbReference>
<keyword evidence="2" id="KW-1003">Cell membrane</keyword>
<evidence type="ECO:0000313" key="10">
    <source>
        <dbReference type="EMBL" id="PPB49546.1"/>
    </source>
</evidence>
<organism evidence="10 11">
    <name type="scientific">Arthrobacter pityocampae</name>
    <dbReference type="NCBI Taxonomy" id="547334"/>
    <lineage>
        <taxon>Bacteria</taxon>
        <taxon>Bacillati</taxon>
        <taxon>Actinomycetota</taxon>
        <taxon>Actinomycetes</taxon>
        <taxon>Micrococcales</taxon>
        <taxon>Micrococcaceae</taxon>
        <taxon>Arthrobacter</taxon>
    </lineage>
</organism>
<dbReference type="Proteomes" id="UP000239297">
    <property type="component" value="Unassembled WGS sequence"/>
</dbReference>
<evidence type="ECO:0000256" key="4">
    <source>
        <dbReference type="ARBA" id="ARBA00022692"/>
    </source>
</evidence>
<dbReference type="InterPro" id="IPR000253">
    <property type="entry name" value="FHA_dom"/>
</dbReference>
<dbReference type="InterPro" id="IPR008984">
    <property type="entry name" value="SMAD_FHA_dom_sf"/>
</dbReference>
<dbReference type="GO" id="GO:0005886">
    <property type="term" value="C:plasma membrane"/>
    <property type="evidence" value="ECO:0007669"/>
    <property type="project" value="UniProtKB-SubCell"/>
</dbReference>
<dbReference type="SUPFAM" id="SSF49879">
    <property type="entry name" value="SMAD/FHA domain"/>
    <property type="match status" value="1"/>
</dbReference>
<name>A0A2S5IY72_9MICC</name>
<keyword evidence="4 8" id="KW-0812">Transmembrane</keyword>
<evidence type="ECO:0000313" key="11">
    <source>
        <dbReference type="Proteomes" id="UP000239297"/>
    </source>
</evidence>
<dbReference type="AlphaFoldDB" id="A0A2S5IY72"/>
<dbReference type="InterPro" id="IPR010432">
    <property type="entry name" value="RDD"/>
</dbReference>
<comment type="subcellular location">
    <subcellularLocation>
        <location evidence="1">Cell membrane</location>
        <topology evidence="1">Multi-pass membrane protein</topology>
    </subcellularLocation>
</comment>
<keyword evidence="11" id="KW-1185">Reference proteome</keyword>
<evidence type="ECO:0000256" key="8">
    <source>
        <dbReference type="SAM" id="Phobius"/>
    </source>
</evidence>
<dbReference type="InterPro" id="IPR051791">
    <property type="entry name" value="Pra-immunoreactive"/>
</dbReference>
<reference evidence="10 11" key="1">
    <citation type="journal article" date="2014" name="Int. J. Syst. Evol. Microbiol.">
        <title>Arthrobacter pityocampae sp. nov., isolated from Thaumetopoea pityocampa (Lep., Thaumetopoeidae).</title>
        <authorList>
            <person name="Ince I.A."/>
            <person name="Demirbag Z."/>
            <person name="Kati H."/>
        </authorList>
    </citation>
    <scope>NUCLEOTIDE SEQUENCE [LARGE SCALE GENOMIC DNA]</scope>
    <source>
        <strain evidence="10 11">Tp2</strain>
    </source>
</reference>
<keyword evidence="6 8" id="KW-0472">Membrane</keyword>
<feature type="transmembrane region" description="Helical" evidence="8">
    <location>
        <begin position="95"/>
        <end position="115"/>
    </location>
</feature>
<feature type="compositionally biased region" description="Low complexity" evidence="7">
    <location>
        <begin position="195"/>
        <end position="204"/>
    </location>
</feature>
<dbReference type="CDD" id="cd00060">
    <property type="entry name" value="FHA"/>
    <property type="match status" value="1"/>
</dbReference>
<evidence type="ECO:0000259" key="9">
    <source>
        <dbReference type="PROSITE" id="PS50006"/>
    </source>
</evidence>
<feature type="domain" description="FHA" evidence="9">
    <location>
        <begin position="257"/>
        <end position="311"/>
    </location>
</feature>
<evidence type="ECO:0000256" key="1">
    <source>
        <dbReference type="ARBA" id="ARBA00004651"/>
    </source>
</evidence>
<proteinExistence type="predicted"/>
<sequence>MATKLVNAQAHQRVLAKVLDTVVPALAVIVVFLLGGGPAIVLTAAGLTLLYWIGVLVWEAVSGRTPGNVAVGLVTVSAVGGPPGFGAVLVRALALSVASIVPVIGPFLLLVSNLWDRDGQRRGWHDKLVGTYVLDVRAGRDPLRTGGLYGDGAQPTSEDEAASLAPAGDRSQDLALAGGRGPAVSPVGTAGHRVASPAPAAVAAPTPPPITGPTAGGLPSGDGPAAPSPVEADEAAVPAQRVLVFDDGTEVEFAGQALIGRNPEPRRSEAVDYLINFADLNRSVDRTHVRVGLAQGSVWVTDRSSTNGSYIVDQTGLEQPLHPEVPMLLPAGCSIRFGDRRFTVR</sequence>
<feature type="transmembrane region" description="Helical" evidence="8">
    <location>
        <begin position="70"/>
        <end position="89"/>
    </location>
</feature>